<dbReference type="InterPro" id="IPR011990">
    <property type="entry name" value="TPR-like_helical_dom_sf"/>
</dbReference>
<evidence type="ECO:0000313" key="4">
    <source>
        <dbReference type="EMBL" id="QSE98164.1"/>
    </source>
</evidence>
<reference evidence="4" key="1">
    <citation type="submission" date="2021-02" db="EMBL/GenBank/DDBJ databases">
        <title>Fulvivirga sp. S481 isolated from sea water.</title>
        <authorList>
            <person name="Bae S.S."/>
            <person name="Baek K."/>
        </authorList>
    </citation>
    <scope>NUCLEOTIDE SEQUENCE</scope>
    <source>
        <strain evidence="4">S481</strain>
    </source>
</reference>
<dbReference type="PROSITE" id="PS50005">
    <property type="entry name" value="TPR"/>
    <property type="match status" value="2"/>
</dbReference>
<keyword evidence="5" id="KW-1185">Reference proteome</keyword>
<keyword evidence="3" id="KW-1133">Transmembrane helix</keyword>
<keyword evidence="3" id="KW-0812">Transmembrane</keyword>
<dbReference type="SUPFAM" id="SSF81901">
    <property type="entry name" value="HCP-like"/>
    <property type="match status" value="1"/>
</dbReference>
<protein>
    <submittedName>
        <fullName evidence="4">Tetratricopeptide repeat protein</fullName>
    </submittedName>
</protein>
<keyword evidence="1" id="KW-0802">TPR repeat</keyword>
<evidence type="ECO:0000256" key="1">
    <source>
        <dbReference type="PROSITE-ProRule" id="PRU00339"/>
    </source>
</evidence>
<dbReference type="AlphaFoldDB" id="A0A974WHT9"/>
<dbReference type="EMBL" id="CP070608">
    <property type="protein sequence ID" value="QSE98164.1"/>
    <property type="molecule type" value="Genomic_DNA"/>
</dbReference>
<gene>
    <name evidence="4" type="ORF">JR347_03525</name>
</gene>
<evidence type="ECO:0000313" key="5">
    <source>
        <dbReference type="Proteomes" id="UP000662783"/>
    </source>
</evidence>
<dbReference type="RefSeq" id="WP_205722672.1">
    <property type="nucleotide sequence ID" value="NZ_CP070608.1"/>
</dbReference>
<dbReference type="PANTHER" id="PTHR10098">
    <property type="entry name" value="RAPSYN-RELATED"/>
    <property type="match status" value="1"/>
</dbReference>
<dbReference type="Gene3D" id="1.25.40.10">
    <property type="entry name" value="Tetratricopeptide repeat domain"/>
    <property type="match status" value="2"/>
</dbReference>
<evidence type="ECO:0000256" key="3">
    <source>
        <dbReference type="SAM" id="Phobius"/>
    </source>
</evidence>
<feature type="repeat" description="TPR" evidence="1">
    <location>
        <begin position="155"/>
        <end position="188"/>
    </location>
</feature>
<keyword evidence="2" id="KW-0175">Coiled coil</keyword>
<accession>A0A974WHT9</accession>
<name>A0A974WHT9_9BACT</name>
<feature type="transmembrane region" description="Helical" evidence="3">
    <location>
        <begin position="432"/>
        <end position="453"/>
    </location>
</feature>
<proteinExistence type="predicted"/>
<dbReference type="SMART" id="SM00028">
    <property type="entry name" value="TPR"/>
    <property type="match status" value="6"/>
</dbReference>
<feature type="coiled-coil region" evidence="2">
    <location>
        <begin position="455"/>
        <end position="517"/>
    </location>
</feature>
<dbReference type="InterPro" id="IPR019734">
    <property type="entry name" value="TPR_rpt"/>
</dbReference>
<feature type="repeat" description="TPR" evidence="1">
    <location>
        <begin position="235"/>
        <end position="268"/>
    </location>
</feature>
<evidence type="ECO:0000256" key="2">
    <source>
        <dbReference type="SAM" id="Coils"/>
    </source>
</evidence>
<organism evidence="4 5">
    <name type="scientific">Fulvivirga lutea</name>
    <dbReference type="NCBI Taxonomy" id="2810512"/>
    <lineage>
        <taxon>Bacteria</taxon>
        <taxon>Pseudomonadati</taxon>
        <taxon>Bacteroidota</taxon>
        <taxon>Cytophagia</taxon>
        <taxon>Cytophagales</taxon>
        <taxon>Fulvivirgaceae</taxon>
        <taxon>Fulvivirga</taxon>
    </lineage>
</organism>
<dbReference type="KEGG" id="fuv:JR347_03525"/>
<dbReference type="Pfam" id="PF13424">
    <property type="entry name" value="TPR_12"/>
    <property type="match status" value="1"/>
</dbReference>
<dbReference type="Pfam" id="PF13181">
    <property type="entry name" value="TPR_8"/>
    <property type="match status" value="2"/>
</dbReference>
<dbReference type="Proteomes" id="UP000662783">
    <property type="component" value="Chromosome"/>
</dbReference>
<sequence length="580" mass="67070">MKQPFYILLVCFSINVLAQDNTIDSLESIIDSKAEASVKSSVYTELAIELIPVDTIKSYNYALKAVNQCDTKSCQLTAITRICAKYRNSGRDYLSHKLLSKTNMKYVEEPDSLVAQWYYVKGVNLYRLGKKDSAALILNMCLNISEQINFEDKMAEAYNVLGHLEVDKANYSKALDHYQMALEIDKQLNDLMGMSDRYNNIGRIYQFKNEQRRSRKYTGLAIELNKELGRRADVATGYNNIGYSYKLEEKYDSALIFLRKAERIQKDELPCSYIYPIYNIGSVFTQIGKLDSAEIYLNRALKGAVNCNDKYIQALSYQDMGNLEWALNHTQTAINHYLMALQLAEEVGLNNEIRKISKSLADAYTQLKDYATANSYLLKYQELSDSIFDTRRLQELARVEAEYEYRALQKQAELERKVESLNQQNELDRSRLLLFSAIIGVISLIIILGILFYNYRKQQKSLELLKKLHSEIQRQAQELDEKTRRLEAANEEISQINESLEEKVARRTQKIENQKHKIVDYITYNSHQVRGPLARILGLVDLFNKDNENVSSIIENLKIEAAALDQMVREMNRKLEEEKK</sequence>
<keyword evidence="3" id="KW-0472">Membrane</keyword>